<accession>A0A1A9VC58</accession>
<reference evidence="2" key="1">
    <citation type="submission" date="2020-05" db="UniProtKB">
        <authorList>
            <consortium name="EnsemblMetazoa"/>
        </authorList>
    </citation>
    <scope>IDENTIFICATION</scope>
    <source>
        <strain evidence="2">TTRI</strain>
    </source>
</reference>
<dbReference type="Proteomes" id="UP000078200">
    <property type="component" value="Unassembled WGS sequence"/>
</dbReference>
<organism evidence="2 3">
    <name type="scientific">Glossina austeni</name>
    <name type="common">Savannah tsetse fly</name>
    <dbReference type="NCBI Taxonomy" id="7395"/>
    <lineage>
        <taxon>Eukaryota</taxon>
        <taxon>Metazoa</taxon>
        <taxon>Ecdysozoa</taxon>
        <taxon>Arthropoda</taxon>
        <taxon>Hexapoda</taxon>
        <taxon>Insecta</taxon>
        <taxon>Pterygota</taxon>
        <taxon>Neoptera</taxon>
        <taxon>Endopterygota</taxon>
        <taxon>Diptera</taxon>
        <taxon>Brachycera</taxon>
        <taxon>Muscomorpha</taxon>
        <taxon>Hippoboscoidea</taxon>
        <taxon>Glossinidae</taxon>
        <taxon>Glossina</taxon>
    </lineage>
</organism>
<proteinExistence type="predicted"/>
<keyword evidence="1" id="KW-1133">Transmembrane helix</keyword>
<feature type="transmembrane region" description="Helical" evidence="1">
    <location>
        <begin position="26"/>
        <end position="47"/>
    </location>
</feature>
<name>A0A1A9VC58_GLOAU</name>
<evidence type="ECO:0000313" key="3">
    <source>
        <dbReference type="Proteomes" id="UP000078200"/>
    </source>
</evidence>
<dbReference type="EnsemblMetazoa" id="GAUT032622-RA">
    <property type="protein sequence ID" value="GAUT032622-PA"/>
    <property type="gene ID" value="GAUT032622"/>
</dbReference>
<keyword evidence="1" id="KW-0472">Membrane</keyword>
<keyword evidence="1" id="KW-0812">Transmembrane</keyword>
<sequence length="146" mass="16276">MLSNEHICICTHTKWQSVNYSHQIKLPLVAAVAAVAAAVAAVAAAAAAVGTELGLLLAVMLPSSHLFVANEQFLFNTSAKVFTQTFQNHFLRKYYEFRYKIPIALEHHSNHLLIDSKRPFSSLVQMHNEFPCIESTIKFSTLDGFQ</sequence>
<evidence type="ECO:0000313" key="2">
    <source>
        <dbReference type="EnsemblMetazoa" id="GAUT032622-PA"/>
    </source>
</evidence>
<dbReference type="VEuPathDB" id="VectorBase:GAUT032622"/>
<evidence type="ECO:0000256" key="1">
    <source>
        <dbReference type="SAM" id="Phobius"/>
    </source>
</evidence>
<keyword evidence="3" id="KW-1185">Reference proteome</keyword>
<protein>
    <submittedName>
        <fullName evidence="2">Uncharacterized protein</fullName>
    </submittedName>
</protein>
<dbReference type="AlphaFoldDB" id="A0A1A9VC58"/>